<gene>
    <name evidence="1" type="ORF">T12_15450</name>
</gene>
<name>A0A0V1A751_9BILA</name>
<evidence type="ECO:0000313" key="2">
    <source>
        <dbReference type="Proteomes" id="UP000054783"/>
    </source>
</evidence>
<evidence type="ECO:0000313" key="1">
    <source>
        <dbReference type="EMBL" id="KRY20621.1"/>
    </source>
</evidence>
<protein>
    <submittedName>
        <fullName evidence="1">Uncharacterized protein</fullName>
    </submittedName>
</protein>
<keyword evidence="2" id="KW-1185">Reference proteome</keyword>
<proteinExistence type="predicted"/>
<reference evidence="1 2" key="1">
    <citation type="submission" date="2015-01" db="EMBL/GenBank/DDBJ databases">
        <title>Evolution of Trichinella species and genotypes.</title>
        <authorList>
            <person name="Korhonen P.K."/>
            <person name="Edoardo P."/>
            <person name="Giuseppe L.R."/>
            <person name="Gasser R.B."/>
        </authorList>
    </citation>
    <scope>NUCLEOTIDE SEQUENCE [LARGE SCALE GENOMIC DNA]</scope>
    <source>
        <strain evidence="1">ISS2496</strain>
    </source>
</reference>
<sequence>MSSGLPLKSKSGVDRLIPLHYGTWKYSKTTPSQPIYTLVFSPNPRDYVTSTRLTGLAVVGSDQSSEFNVHFNEDFNHWKKYKKISNLFRHYWIYHGESLHDIRKFPRFMIEMKKAEFWTKGFRPYKNNKGYTS</sequence>
<organism evidence="1 2">
    <name type="scientific">Trichinella patagoniensis</name>
    <dbReference type="NCBI Taxonomy" id="990121"/>
    <lineage>
        <taxon>Eukaryota</taxon>
        <taxon>Metazoa</taxon>
        <taxon>Ecdysozoa</taxon>
        <taxon>Nematoda</taxon>
        <taxon>Enoplea</taxon>
        <taxon>Dorylaimia</taxon>
        <taxon>Trichinellida</taxon>
        <taxon>Trichinellidae</taxon>
        <taxon>Trichinella</taxon>
    </lineage>
</organism>
<dbReference type="AlphaFoldDB" id="A0A0V1A751"/>
<accession>A0A0V1A751</accession>
<dbReference type="EMBL" id="JYDQ01000023">
    <property type="protein sequence ID" value="KRY20621.1"/>
    <property type="molecule type" value="Genomic_DNA"/>
</dbReference>
<dbReference type="Proteomes" id="UP000054783">
    <property type="component" value="Unassembled WGS sequence"/>
</dbReference>
<comment type="caution">
    <text evidence="1">The sequence shown here is derived from an EMBL/GenBank/DDBJ whole genome shotgun (WGS) entry which is preliminary data.</text>
</comment>